<name>A0A0F9A0H9_9ZZZZ</name>
<dbReference type="EMBL" id="LAZR01057407">
    <property type="protein sequence ID" value="KKK72129.1"/>
    <property type="molecule type" value="Genomic_DNA"/>
</dbReference>
<dbReference type="AlphaFoldDB" id="A0A0F9A0H9"/>
<reference evidence="1" key="1">
    <citation type="journal article" date="2015" name="Nature">
        <title>Complex archaea that bridge the gap between prokaryotes and eukaryotes.</title>
        <authorList>
            <person name="Spang A."/>
            <person name="Saw J.H."/>
            <person name="Jorgensen S.L."/>
            <person name="Zaremba-Niedzwiedzka K."/>
            <person name="Martijn J."/>
            <person name="Lind A.E."/>
            <person name="van Eijk R."/>
            <person name="Schleper C."/>
            <person name="Guy L."/>
            <person name="Ettema T.J."/>
        </authorList>
    </citation>
    <scope>NUCLEOTIDE SEQUENCE</scope>
</reference>
<proteinExistence type="predicted"/>
<evidence type="ECO:0000313" key="1">
    <source>
        <dbReference type="EMBL" id="KKK72129.1"/>
    </source>
</evidence>
<accession>A0A0F9A0H9</accession>
<feature type="non-terminal residue" evidence="1">
    <location>
        <position position="38"/>
    </location>
</feature>
<comment type="caution">
    <text evidence="1">The sequence shown here is derived from an EMBL/GenBank/DDBJ whole genome shotgun (WGS) entry which is preliminary data.</text>
</comment>
<sequence length="38" mass="3976">MNTVATVHTSANAGFHDVAEPFLHQPGLPFAEVLSAKA</sequence>
<gene>
    <name evidence="1" type="ORF">LCGC14_2906960</name>
</gene>
<organism evidence="1">
    <name type="scientific">marine sediment metagenome</name>
    <dbReference type="NCBI Taxonomy" id="412755"/>
    <lineage>
        <taxon>unclassified sequences</taxon>
        <taxon>metagenomes</taxon>
        <taxon>ecological metagenomes</taxon>
    </lineage>
</organism>
<protein>
    <submittedName>
        <fullName evidence="1">Uncharacterized protein</fullName>
    </submittedName>
</protein>